<keyword evidence="6" id="KW-1133">Transmembrane helix</keyword>
<evidence type="ECO:0000256" key="3">
    <source>
        <dbReference type="ARBA" id="ARBA00022833"/>
    </source>
</evidence>
<dbReference type="InterPro" id="IPR013083">
    <property type="entry name" value="Znf_RING/FYVE/PHD"/>
</dbReference>
<evidence type="ECO:0000256" key="5">
    <source>
        <dbReference type="SAM" id="MobiDB-lite"/>
    </source>
</evidence>
<gene>
    <name evidence="8" type="ORF">JDV02_009724</name>
</gene>
<feature type="compositionally biased region" description="Low complexity" evidence="5">
    <location>
        <begin position="15"/>
        <end position="28"/>
    </location>
</feature>
<dbReference type="PANTHER" id="PTHR45931">
    <property type="entry name" value="SI:CH211-59O9.10"/>
    <property type="match status" value="1"/>
</dbReference>
<evidence type="ECO:0000313" key="8">
    <source>
        <dbReference type="EMBL" id="UNI23934.1"/>
    </source>
</evidence>
<dbReference type="Gene3D" id="3.30.40.10">
    <property type="entry name" value="Zinc/RING finger domain, C3HC4 (zinc finger)"/>
    <property type="match status" value="1"/>
</dbReference>
<proteinExistence type="predicted"/>
<dbReference type="GO" id="GO:0061630">
    <property type="term" value="F:ubiquitin protein ligase activity"/>
    <property type="evidence" value="ECO:0007669"/>
    <property type="project" value="TreeGrafter"/>
</dbReference>
<dbReference type="PANTHER" id="PTHR45931:SF3">
    <property type="entry name" value="RING ZINC FINGER-CONTAINING PROTEIN"/>
    <property type="match status" value="1"/>
</dbReference>
<dbReference type="InterPro" id="IPR051834">
    <property type="entry name" value="RING_finger_E3_ligase"/>
</dbReference>
<dbReference type="InterPro" id="IPR001841">
    <property type="entry name" value="Znf_RING"/>
</dbReference>
<keyword evidence="2 4" id="KW-0863">Zinc-finger</keyword>
<dbReference type="Pfam" id="PF13639">
    <property type="entry name" value="zf-RING_2"/>
    <property type="match status" value="1"/>
</dbReference>
<keyword evidence="1" id="KW-0479">Metal-binding</keyword>
<feature type="domain" description="RING-type" evidence="7">
    <location>
        <begin position="117"/>
        <end position="157"/>
    </location>
</feature>
<dbReference type="Proteomes" id="UP000829364">
    <property type="component" value="Chromosome 10"/>
</dbReference>
<dbReference type="KEGG" id="ptkz:JDV02_009724"/>
<sequence length="160" mass="17063">MAETPAPHAPASGDSAGRPDSAPAPPSANHNNNVATIAAAVCVTLTLLIVVGLYVLRKRVFRLLEAQRGGGSSPRKGSQARLSLEDLETMPVMRYKVPPQQADVEAGTLGDDESGPCSICTESFLVGARLRKLPCGHRFHTDCVDPWLLDRSATCPIWYG</sequence>
<evidence type="ECO:0000256" key="6">
    <source>
        <dbReference type="SAM" id="Phobius"/>
    </source>
</evidence>
<dbReference type="GO" id="GO:0006511">
    <property type="term" value="P:ubiquitin-dependent protein catabolic process"/>
    <property type="evidence" value="ECO:0007669"/>
    <property type="project" value="TreeGrafter"/>
</dbReference>
<feature type="transmembrane region" description="Helical" evidence="6">
    <location>
        <begin position="34"/>
        <end position="56"/>
    </location>
</feature>
<feature type="region of interest" description="Disordered" evidence="5">
    <location>
        <begin position="1"/>
        <end position="28"/>
    </location>
</feature>
<evidence type="ECO:0000259" key="7">
    <source>
        <dbReference type="PROSITE" id="PS50089"/>
    </source>
</evidence>
<dbReference type="SUPFAM" id="SSF57850">
    <property type="entry name" value="RING/U-box"/>
    <property type="match status" value="1"/>
</dbReference>
<keyword evidence="9" id="KW-1185">Reference proteome</keyword>
<reference evidence="8" key="1">
    <citation type="submission" date="2021-11" db="EMBL/GenBank/DDBJ databases">
        <title>Purpureocillium_takamizusanense_genome.</title>
        <authorList>
            <person name="Nguyen N.-H."/>
        </authorList>
    </citation>
    <scope>NUCLEOTIDE SEQUENCE</scope>
    <source>
        <strain evidence="8">PT3</strain>
    </source>
</reference>
<dbReference type="SMART" id="SM00184">
    <property type="entry name" value="RING"/>
    <property type="match status" value="1"/>
</dbReference>
<keyword evidence="6" id="KW-0812">Transmembrane</keyword>
<dbReference type="EMBL" id="CP086363">
    <property type="protein sequence ID" value="UNI23934.1"/>
    <property type="molecule type" value="Genomic_DNA"/>
</dbReference>
<keyword evidence="6" id="KW-0472">Membrane</keyword>
<dbReference type="GO" id="GO:0005634">
    <property type="term" value="C:nucleus"/>
    <property type="evidence" value="ECO:0007669"/>
    <property type="project" value="TreeGrafter"/>
</dbReference>
<dbReference type="AlphaFoldDB" id="A0A9Q8QMJ9"/>
<evidence type="ECO:0000313" key="9">
    <source>
        <dbReference type="Proteomes" id="UP000829364"/>
    </source>
</evidence>
<dbReference type="OrthoDB" id="8062037at2759"/>
<keyword evidence="3" id="KW-0862">Zinc</keyword>
<dbReference type="RefSeq" id="XP_047847415.1">
    <property type="nucleotide sequence ID" value="XM_047991403.1"/>
</dbReference>
<dbReference type="GeneID" id="72071669"/>
<protein>
    <recommendedName>
        <fullName evidence="7">RING-type domain-containing protein</fullName>
    </recommendedName>
</protein>
<dbReference type="PROSITE" id="PS50089">
    <property type="entry name" value="ZF_RING_2"/>
    <property type="match status" value="1"/>
</dbReference>
<accession>A0A9Q8QMJ9</accession>
<evidence type="ECO:0000256" key="1">
    <source>
        <dbReference type="ARBA" id="ARBA00022723"/>
    </source>
</evidence>
<organism evidence="8 9">
    <name type="scientific">Purpureocillium takamizusanense</name>
    <dbReference type="NCBI Taxonomy" id="2060973"/>
    <lineage>
        <taxon>Eukaryota</taxon>
        <taxon>Fungi</taxon>
        <taxon>Dikarya</taxon>
        <taxon>Ascomycota</taxon>
        <taxon>Pezizomycotina</taxon>
        <taxon>Sordariomycetes</taxon>
        <taxon>Hypocreomycetidae</taxon>
        <taxon>Hypocreales</taxon>
        <taxon>Ophiocordycipitaceae</taxon>
        <taxon>Purpureocillium</taxon>
    </lineage>
</organism>
<name>A0A9Q8QMJ9_9HYPO</name>
<evidence type="ECO:0000256" key="2">
    <source>
        <dbReference type="ARBA" id="ARBA00022771"/>
    </source>
</evidence>
<evidence type="ECO:0000256" key="4">
    <source>
        <dbReference type="PROSITE-ProRule" id="PRU00175"/>
    </source>
</evidence>
<dbReference type="GO" id="GO:0008270">
    <property type="term" value="F:zinc ion binding"/>
    <property type="evidence" value="ECO:0007669"/>
    <property type="project" value="UniProtKB-KW"/>
</dbReference>